<dbReference type="PANTHER" id="PTHR20974:SF0">
    <property type="entry name" value="UPF0585 PROTEIN CG18661"/>
    <property type="match status" value="1"/>
</dbReference>
<evidence type="ECO:0000313" key="2">
    <source>
        <dbReference type="EMBL" id="CAH0552001.1"/>
    </source>
</evidence>
<accession>A0A9P0FDR2</accession>
<evidence type="ECO:0000313" key="3">
    <source>
        <dbReference type="Proteomes" id="UP001154078"/>
    </source>
</evidence>
<gene>
    <name evidence="2" type="ORF">MELIAE_LOCUS4484</name>
</gene>
<sequence length="213" mass="24367">MQVIKRFISISKISQKMNYPSADRNKSFILEVLKREFDCEGERSVLEIASGTGQHIVYFAAHFPNYTFQPSEYDTRLLDSIKTYVDDAPTKNVHQPQQIDVTKEFFFADPFDYIVNVNMFHITPFGCSVGFFRNGGKVLKQGGKIITYGPYAVNGVLEPQSNVQFDAGLKRQNPEWGVRDVEDLKKVAKEFGVILVRSYDLPANNKCLVWQKH</sequence>
<organism evidence="2 3">
    <name type="scientific">Brassicogethes aeneus</name>
    <name type="common">Rape pollen beetle</name>
    <name type="synonym">Meligethes aeneus</name>
    <dbReference type="NCBI Taxonomy" id="1431903"/>
    <lineage>
        <taxon>Eukaryota</taxon>
        <taxon>Metazoa</taxon>
        <taxon>Ecdysozoa</taxon>
        <taxon>Arthropoda</taxon>
        <taxon>Hexapoda</taxon>
        <taxon>Insecta</taxon>
        <taxon>Pterygota</taxon>
        <taxon>Neoptera</taxon>
        <taxon>Endopterygota</taxon>
        <taxon>Coleoptera</taxon>
        <taxon>Polyphaga</taxon>
        <taxon>Cucujiformia</taxon>
        <taxon>Nitidulidae</taxon>
        <taxon>Meligethinae</taxon>
        <taxon>Brassicogethes</taxon>
    </lineage>
</organism>
<dbReference type="InterPro" id="IPR010342">
    <property type="entry name" value="DUF938"/>
</dbReference>
<reference evidence="2" key="1">
    <citation type="submission" date="2021-12" db="EMBL/GenBank/DDBJ databases">
        <authorList>
            <person name="King R."/>
        </authorList>
    </citation>
    <scope>NUCLEOTIDE SEQUENCE</scope>
</reference>
<dbReference type="Pfam" id="PF06080">
    <property type="entry name" value="DUF938"/>
    <property type="match status" value="1"/>
</dbReference>
<keyword evidence="3" id="KW-1185">Reference proteome</keyword>
<dbReference type="CDD" id="cd02440">
    <property type="entry name" value="AdoMet_MTases"/>
    <property type="match status" value="1"/>
</dbReference>
<name>A0A9P0FDR2_BRAAE</name>
<comment type="similarity">
    <text evidence="1">Belongs to the UPF0585 family.</text>
</comment>
<dbReference type="PANTHER" id="PTHR20974">
    <property type="entry name" value="UPF0585 PROTEIN CG18661"/>
    <property type="match status" value="1"/>
</dbReference>
<dbReference type="OrthoDB" id="10258744at2759"/>
<evidence type="ECO:0000256" key="1">
    <source>
        <dbReference type="ARBA" id="ARBA00008308"/>
    </source>
</evidence>
<protein>
    <recommendedName>
        <fullName evidence="4">Methyltransferase-like 26</fullName>
    </recommendedName>
</protein>
<dbReference type="AlphaFoldDB" id="A0A9P0FDR2"/>
<dbReference type="Proteomes" id="UP001154078">
    <property type="component" value="Chromosome 2"/>
</dbReference>
<evidence type="ECO:0008006" key="4">
    <source>
        <dbReference type="Google" id="ProtNLM"/>
    </source>
</evidence>
<dbReference type="InterPro" id="IPR029063">
    <property type="entry name" value="SAM-dependent_MTases_sf"/>
</dbReference>
<proteinExistence type="inferred from homology"/>
<dbReference type="EMBL" id="OV121133">
    <property type="protein sequence ID" value="CAH0552001.1"/>
    <property type="molecule type" value="Genomic_DNA"/>
</dbReference>
<dbReference type="Gene3D" id="3.40.50.150">
    <property type="entry name" value="Vaccinia Virus protein VP39"/>
    <property type="match status" value="1"/>
</dbReference>
<dbReference type="SUPFAM" id="SSF53335">
    <property type="entry name" value="S-adenosyl-L-methionine-dependent methyltransferases"/>
    <property type="match status" value="1"/>
</dbReference>